<dbReference type="KEGG" id="uli:ETAA1_42460"/>
<feature type="region of interest" description="Disordered" evidence="1">
    <location>
        <begin position="64"/>
        <end position="84"/>
    </location>
</feature>
<evidence type="ECO:0000256" key="1">
    <source>
        <dbReference type="SAM" id="MobiDB-lite"/>
    </source>
</evidence>
<protein>
    <submittedName>
        <fullName evidence="2">Uncharacterized protein</fullName>
    </submittedName>
</protein>
<dbReference type="Proteomes" id="UP000319576">
    <property type="component" value="Chromosome"/>
</dbReference>
<reference evidence="2 3" key="1">
    <citation type="submission" date="2019-02" db="EMBL/GenBank/DDBJ databases">
        <title>Deep-cultivation of Planctomycetes and their phenomic and genomic characterization uncovers novel biology.</title>
        <authorList>
            <person name="Wiegand S."/>
            <person name="Jogler M."/>
            <person name="Boedeker C."/>
            <person name="Pinto D."/>
            <person name="Vollmers J."/>
            <person name="Rivas-Marin E."/>
            <person name="Kohn T."/>
            <person name="Peeters S.H."/>
            <person name="Heuer A."/>
            <person name="Rast P."/>
            <person name="Oberbeckmann S."/>
            <person name="Bunk B."/>
            <person name="Jeske O."/>
            <person name="Meyerdierks A."/>
            <person name="Storesund J.E."/>
            <person name="Kallscheuer N."/>
            <person name="Luecker S."/>
            <person name="Lage O.M."/>
            <person name="Pohl T."/>
            <person name="Merkel B.J."/>
            <person name="Hornburger P."/>
            <person name="Mueller R.-W."/>
            <person name="Bruemmer F."/>
            <person name="Labrenz M."/>
            <person name="Spormann A.M."/>
            <person name="Op den Camp H."/>
            <person name="Overmann J."/>
            <person name="Amann R."/>
            <person name="Jetten M.S.M."/>
            <person name="Mascher T."/>
            <person name="Medema M.H."/>
            <person name="Devos D.P."/>
            <person name="Kaster A.-K."/>
            <person name="Ovreas L."/>
            <person name="Rohde M."/>
            <person name="Galperin M.Y."/>
            <person name="Jogler C."/>
        </authorList>
    </citation>
    <scope>NUCLEOTIDE SEQUENCE [LARGE SCALE GENOMIC DNA]</scope>
    <source>
        <strain evidence="2 3">ETA_A1</strain>
    </source>
</reference>
<dbReference type="AlphaFoldDB" id="A0A517XXL1"/>
<proteinExistence type="predicted"/>
<organism evidence="2 3">
    <name type="scientific">Urbifossiella limnaea</name>
    <dbReference type="NCBI Taxonomy" id="2528023"/>
    <lineage>
        <taxon>Bacteria</taxon>
        <taxon>Pseudomonadati</taxon>
        <taxon>Planctomycetota</taxon>
        <taxon>Planctomycetia</taxon>
        <taxon>Gemmatales</taxon>
        <taxon>Gemmataceae</taxon>
        <taxon>Urbifossiella</taxon>
    </lineage>
</organism>
<evidence type="ECO:0000313" key="2">
    <source>
        <dbReference type="EMBL" id="QDU22269.1"/>
    </source>
</evidence>
<keyword evidence="3" id="KW-1185">Reference proteome</keyword>
<dbReference type="EMBL" id="CP036273">
    <property type="protein sequence ID" value="QDU22269.1"/>
    <property type="molecule type" value="Genomic_DNA"/>
</dbReference>
<evidence type="ECO:0000313" key="3">
    <source>
        <dbReference type="Proteomes" id="UP000319576"/>
    </source>
</evidence>
<dbReference type="RefSeq" id="WP_145241865.1">
    <property type="nucleotide sequence ID" value="NZ_CP036273.1"/>
</dbReference>
<name>A0A517XXL1_9BACT</name>
<accession>A0A517XXL1</accession>
<gene>
    <name evidence="2" type="ORF">ETAA1_42460</name>
</gene>
<sequence>MTLLPGCRVAVAARFHLAADWPARLTLGAGTDEADGRFFPRGPWRAPTAQELALLVAADAPGRSLPLLGEPDPPPADAPDTPDTLGLFQLPDHLREAWWDLLDAAAGDGGGVRGFDGFAARVGEFLGFKRLGLPAAAGMEAIVTAAGERSIRRDPDTGRPSGLGPTVAAWAAWPPNAGRSPPRLWGVVNLGDEPSGVVLVNLSLPDLAAALASREPDAPPATVGELVARFLRAFPDYPPVRVALGSGEGCRVPPGGLVLDGDPTGKRDPDMLLLISDPRVGD</sequence>